<dbReference type="AlphaFoldDB" id="A0A1F2P7J5"/>
<organism evidence="1 2">
    <name type="scientific">Candidatus Syntropharchaeum caldarium</name>
    <dbReference type="NCBI Taxonomy" id="1838285"/>
    <lineage>
        <taxon>Archaea</taxon>
        <taxon>Methanobacteriati</taxon>
        <taxon>Methanobacteriota</taxon>
        <taxon>Stenosarchaea group</taxon>
        <taxon>Methanomicrobia</taxon>
        <taxon>Methanosarcinales</taxon>
        <taxon>ANME-2 cluster</taxon>
        <taxon>Candidatus Syntropharchaeum</taxon>
    </lineage>
</organism>
<dbReference type="EMBL" id="LYOS01000005">
    <property type="protein sequence ID" value="OFV67327.1"/>
    <property type="molecule type" value="Genomic_DNA"/>
</dbReference>
<gene>
    <name evidence="1" type="ORF">SCAL_001596</name>
</gene>
<dbReference type="STRING" id="1838285.SCAL_001596"/>
<evidence type="ECO:0000313" key="1">
    <source>
        <dbReference type="EMBL" id="OFV67327.1"/>
    </source>
</evidence>
<proteinExistence type="predicted"/>
<reference evidence="1" key="1">
    <citation type="submission" date="2016-05" db="EMBL/GenBank/DDBJ databases">
        <title>Microbial consortia oxidize butane by reversing methanogenesis.</title>
        <authorList>
            <person name="Laso-Perez R."/>
            <person name="Richter M."/>
            <person name="Wegener G."/>
            <person name="Musat F."/>
        </authorList>
    </citation>
    <scope>NUCLEOTIDE SEQUENCE [LARGE SCALE GENOMIC DNA]</scope>
    <source>
        <strain evidence="1">BOX2</strain>
    </source>
</reference>
<protein>
    <submittedName>
        <fullName evidence="1">Uncharacterized protein</fullName>
    </submittedName>
</protein>
<accession>A0A1F2P7J5</accession>
<keyword evidence="2" id="KW-1185">Reference proteome</keyword>
<dbReference type="Proteomes" id="UP000186940">
    <property type="component" value="Unassembled WGS sequence"/>
</dbReference>
<sequence>MLRTIETLSDEDLMEQISEGKRREAKIRDFEAVARELGI</sequence>
<name>A0A1F2P7J5_9EURY</name>
<comment type="caution">
    <text evidence="1">The sequence shown here is derived from an EMBL/GenBank/DDBJ whole genome shotgun (WGS) entry which is preliminary data.</text>
</comment>
<evidence type="ECO:0000313" key="2">
    <source>
        <dbReference type="Proteomes" id="UP000186940"/>
    </source>
</evidence>